<dbReference type="Proteomes" id="UP000604046">
    <property type="component" value="Unassembled WGS sequence"/>
</dbReference>
<name>A0A812LNI6_9DINO</name>
<dbReference type="GO" id="GO:0030544">
    <property type="term" value="F:Hsp70 protein binding"/>
    <property type="evidence" value="ECO:0007669"/>
    <property type="project" value="TreeGrafter"/>
</dbReference>
<sequence>MDMGSHSCFGDFPHDYLPEGVKSKLKTAKMSRTQMLPRISSDPGLSTFRRTQGFSWNPHLPPDSPPTTGCRRRAVVPTTHFRNFYDRGDLPISILHGSVGGKITWKVDLERLDYHHYLPIFFEGLREKEDPYRFLAVTGTYDMLARGGARILPVVPQLIVPVKVALNTKDPTIICTVLKVLQTLVLSGDMIGEALVPYYRQLLPTFALFIGKNKNLGDDPELPLEEGGGRGTVGFRV</sequence>
<keyword evidence="2" id="KW-1185">Reference proteome</keyword>
<evidence type="ECO:0000313" key="2">
    <source>
        <dbReference type="Proteomes" id="UP000604046"/>
    </source>
</evidence>
<dbReference type="Pfam" id="PF10274">
    <property type="entry name" value="ParcG"/>
    <property type="match status" value="1"/>
</dbReference>
<dbReference type="OrthoDB" id="429500at2759"/>
<protein>
    <submittedName>
        <fullName evidence="1">Pacrg protein</fullName>
    </submittedName>
</protein>
<proteinExistence type="predicted"/>
<dbReference type="SUPFAM" id="SSF48371">
    <property type="entry name" value="ARM repeat"/>
    <property type="match status" value="1"/>
</dbReference>
<dbReference type="PANTHER" id="PTHR21207:SF2">
    <property type="entry name" value="PARKIN COREGULATED GENE PROTEIN"/>
    <property type="match status" value="1"/>
</dbReference>
<dbReference type="PANTHER" id="PTHR21207">
    <property type="entry name" value="PARKIN COREGULATED GENE PROTEIN PARK2 COREGULATED"/>
    <property type="match status" value="1"/>
</dbReference>
<evidence type="ECO:0000313" key="1">
    <source>
        <dbReference type="EMBL" id="CAE7246699.1"/>
    </source>
</evidence>
<comment type="caution">
    <text evidence="1">The sequence shown here is derived from an EMBL/GenBank/DDBJ whole genome shotgun (WGS) entry which is preliminary data.</text>
</comment>
<dbReference type="EMBL" id="CAJNDS010001090">
    <property type="protein sequence ID" value="CAE7246699.1"/>
    <property type="molecule type" value="Genomic_DNA"/>
</dbReference>
<dbReference type="InterPro" id="IPR016024">
    <property type="entry name" value="ARM-type_fold"/>
</dbReference>
<reference evidence="1" key="1">
    <citation type="submission" date="2021-02" db="EMBL/GenBank/DDBJ databases">
        <authorList>
            <person name="Dougan E. K."/>
            <person name="Rhodes N."/>
            <person name="Thang M."/>
            <person name="Chan C."/>
        </authorList>
    </citation>
    <scope>NUCLEOTIDE SEQUENCE</scope>
</reference>
<accession>A0A812LNI6</accession>
<organism evidence="1 2">
    <name type="scientific">Symbiodinium natans</name>
    <dbReference type="NCBI Taxonomy" id="878477"/>
    <lineage>
        <taxon>Eukaryota</taxon>
        <taxon>Sar</taxon>
        <taxon>Alveolata</taxon>
        <taxon>Dinophyceae</taxon>
        <taxon>Suessiales</taxon>
        <taxon>Symbiodiniaceae</taxon>
        <taxon>Symbiodinium</taxon>
    </lineage>
</organism>
<dbReference type="InterPro" id="IPR019399">
    <property type="entry name" value="Parkin_co-regulated_protein"/>
</dbReference>
<dbReference type="AlphaFoldDB" id="A0A812LNI6"/>
<dbReference type="GO" id="GO:0051879">
    <property type="term" value="F:Hsp90 protein binding"/>
    <property type="evidence" value="ECO:0007669"/>
    <property type="project" value="TreeGrafter"/>
</dbReference>
<gene>
    <name evidence="1" type="primary">Pacrg</name>
    <name evidence="1" type="ORF">SNAT2548_LOCUS11752</name>
</gene>